<dbReference type="Proteomes" id="UP000479710">
    <property type="component" value="Unassembled WGS sequence"/>
</dbReference>
<evidence type="ECO:0000313" key="1">
    <source>
        <dbReference type="EMBL" id="KAF0927596.1"/>
    </source>
</evidence>
<accession>A0A6G1ESH9</accession>
<comment type="caution">
    <text evidence="1">The sequence shown here is derived from an EMBL/GenBank/DDBJ whole genome shotgun (WGS) entry which is preliminary data.</text>
</comment>
<protein>
    <submittedName>
        <fullName evidence="1">Uncharacterized protein</fullName>
    </submittedName>
</protein>
<reference evidence="1 2" key="1">
    <citation type="submission" date="2019-11" db="EMBL/GenBank/DDBJ databases">
        <title>Whole genome sequence of Oryza granulata.</title>
        <authorList>
            <person name="Li W."/>
        </authorList>
    </citation>
    <scope>NUCLEOTIDE SEQUENCE [LARGE SCALE GENOMIC DNA]</scope>
    <source>
        <strain evidence="2">cv. Menghai</strain>
        <tissue evidence="1">Leaf</tissue>
    </source>
</reference>
<keyword evidence="2" id="KW-1185">Reference proteome</keyword>
<gene>
    <name evidence="1" type="ORF">E2562_034474</name>
</gene>
<sequence length="94" mass="9853">MDKQILSLAAFASNSSGGGDGELLDLMSPNLQEEIEDRLRHCHRSNGSADDMLPSYDFQPILTIAPAAAAAVPASWGSLDSGSKAASASYNLKE</sequence>
<dbReference type="OrthoDB" id="515416at2759"/>
<organism evidence="1 2">
    <name type="scientific">Oryza meyeriana var. granulata</name>
    <dbReference type="NCBI Taxonomy" id="110450"/>
    <lineage>
        <taxon>Eukaryota</taxon>
        <taxon>Viridiplantae</taxon>
        <taxon>Streptophyta</taxon>
        <taxon>Embryophyta</taxon>
        <taxon>Tracheophyta</taxon>
        <taxon>Spermatophyta</taxon>
        <taxon>Magnoliopsida</taxon>
        <taxon>Liliopsida</taxon>
        <taxon>Poales</taxon>
        <taxon>Poaceae</taxon>
        <taxon>BOP clade</taxon>
        <taxon>Oryzoideae</taxon>
        <taxon>Oryzeae</taxon>
        <taxon>Oryzinae</taxon>
        <taxon>Oryza</taxon>
        <taxon>Oryza meyeriana</taxon>
    </lineage>
</organism>
<dbReference type="EMBL" id="SPHZ02000003">
    <property type="protein sequence ID" value="KAF0927596.1"/>
    <property type="molecule type" value="Genomic_DNA"/>
</dbReference>
<dbReference type="AlphaFoldDB" id="A0A6G1ESH9"/>
<name>A0A6G1ESH9_9ORYZ</name>
<evidence type="ECO:0000313" key="2">
    <source>
        <dbReference type="Proteomes" id="UP000479710"/>
    </source>
</evidence>
<proteinExistence type="predicted"/>